<protein>
    <submittedName>
        <fullName evidence="2">DUF6141 family protein</fullName>
    </submittedName>
</protein>
<dbReference type="RefSeq" id="WP_353947481.1">
    <property type="nucleotide sequence ID" value="NZ_CP159510.1"/>
</dbReference>
<feature type="transmembrane region" description="Helical" evidence="1">
    <location>
        <begin position="55"/>
        <end position="74"/>
    </location>
</feature>
<organism evidence="2">
    <name type="scientific">Sporolactobacillus sp. Y61</name>
    <dbReference type="NCBI Taxonomy" id="3160863"/>
    <lineage>
        <taxon>Bacteria</taxon>
        <taxon>Bacillati</taxon>
        <taxon>Bacillota</taxon>
        <taxon>Bacilli</taxon>
        <taxon>Bacillales</taxon>
        <taxon>Sporolactobacillaceae</taxon>
        <taxon>Sporolactobacillus</taxon>
    </lineage>
</organism>
<dbReference type="Pfam" id="PF19638">
    <property type="entry name" value="DUF6141"/>
    <property type="match status" value="1"/>
</dbReference>
<reference evidence="2" key="1">
    <citation type="submission" date="2024-06" db="EMBL/GenBank/DDBJ databases">
        <authorList>
            <person name="Fan A."/>
            <person name="Zhang F.Y."/>
            <person name="Zhang L."/>
        </authorList>
    </citation>
    <scope>NUCLEOTIDE SEQUENCE</scope>
    <source>
        <strain evidence="2">Y61</strain>
    </source>
</reference>
<gene>
    <name evidence="2" type="ORF">ABNN70_07955</name>
</gene>
<proteinExistence type="predicted"/>
<keyword evidence="1" id="KW-0472">Membrane</keyword>
<keyword evidence="1" id="KW-0812">Transmembrane</keyword>
<dbReference type="AlphaFoldDB" id="A0AAU8IBF0"/>
<sequence length="151" mass="17723">MGKKTDATLREVQGFWNSPILFWPVILISASAWITFILNITLFNNIDTPRDLSGYLLLLGILFPLLFFLVTFTIEVRTDGVYFRFFPFHIRYKKIPFKSIAYYYPVNYSTISRFGGIGIRFNSRGEKIYNLGGNKGVEYNRRKIGYRYESR</sequence>
<dbReference type="InterPro" id="IPR046139">
    <property type="entry name" value="DUF6141"/>
</dbReference>
<evidence type="ECO:0000313" key="2">
    <source>
        <dbReference type="EMBL" id="XCJ15670.1"/>
    </source>
</evidence>
<feature type="transmembrane region" description="Helical" evidence="1">
    <location>
        <begin position="20"/>
        <end position="43"/>
    </location>
</feature>
<name>A0AAU8IBF0_9BACL</name>
<accession>A0AAU8IBF0</accession>
<dbReference type="EMBL" id="CP159510">
    <property type="protein sequence ID" value="XCJ15670.1"/>
    <property type="molecule type" value="Genomic_DNA"/>
</dbReference>
<keyword evidence="1" id="KW-1133">Transmembrane helix</keyword>
<evidence type="ECO:0000256" key="1">
    <source>
        <dbReference type="SAM" id="Phobius"/>
    </source>
</evidence>